<reference evidence="11 12" key="1">
    <citation type="submission" date="2013-08" db="EMBL/GenBank/DDBJ databases">
        <title>Genome of Pontibacillus chungwhensis.</title>
        <authorList>
            <person name="Wang Q."/>
            <person name="Wang G."/>
        </authorList>
    </citation>
    <scope>NUCLEOTIDE SEQUENCE [LARGE SCALE GENOMIC DNA]</scope>
    <source>
        <strain evidence="11 12">BH030062</strain>
    </source>
</reference>
<dbReference type="InterPro" id="IPR051921">
    <property type="entry name" value="ABC_osmolyte_uptake_ATP-bind"/>
</dbReference>
<dbReference type="CDD" id="cd03294">
    <property type="entry name" value="ABC_Pro_Gly_Betaine"/>
    <property type="match status" value="1"/>
</dbReference>
<dbReference type="EMBL" id="AVBG01000013">
    <property type="protein sequence ID" value="KGP90350.1"/>
    <property type="molecule type" value="Genomic_DNA"/>
</dbReference>
<dbReference type="Pfam" id="PF00005">
    <property type="entry name" value="ABC_tran"/>
    <property type="match status" value="1"/>
</dbReference>
<comment type="similarity">
    <text evidence="1 8">Belongs to the ABC transporter superfamily.</text>
</comment>
<feature type="domain" description="CBS" evidence="10">
    <location>
        <begin position="280"/>
        <end position="339"/>
    </location>
</feature>
<evidence type="ECO:0000256" key="8">
    <source>
        <dbReference type="RuleBase" id="RU369116"/>
    </source>
</evidence>
<dbReference type="PROSITE" id="PS50893">
    <property type="entry name" value="ABC_TRANSPORTER_2"/>
    <property type="match status" value="1"/>
</dbReference>
<evidence type="ECO:0000256" key="7">
    <source>
        <dbReference type="PROSITE-ProRule" id="PRU00703"/>
    </source>
</evidence>
<dbReference type="SMART" id="SM00382">
    <property type="entry name" value="AAA"/>
    <property type="match status" value="1"/>
</dbReference>
<comment type="caution">
    <text evidence="11">The sequence shown here is derived from an EMBL/GenBank/DDBJ whole genome shotgun (WGS) entry which is preliminary data.</text>
</comment>
<sequence>MSVKMRVEHVSKIFGSKPKSIIPKVRDGMEKDQILEETGHTVGVYDASMDINQGEIFVIMGLSGSGKSTLIRCLNMLNVPTDGSIYVDNENIVEYSPAQLKKYRQDKIAMVFQHFGLFDHRTVLGNVEYGLEIRGIEKEERKKISMRNIEIVGLKGYEDKYPGELSGGMQQRVGLARALANDPDILLMDEPFSALDPLIRREMQLELLDIQERLQKTIIFITHDVNEAFKIGDRVAVMKNGKVEQIGTPEAILESPANEYIENFIADIDRSKILQAEHVMIKPNALVSLKDGLNVAVREMEENGISSVFVVDRQRQVQGIVTIDDAVNGIRSKKSLSDVITTNIHMVKKEEYVNDLIPKALDSKYPLAVLGEDDRLEGFILRVHVLAGLVGDDIEDSQTSAQAVMI</sequence>
<dbReference type="FunFam" id="3.40.50.300:FF:000201">
    <property type="entry name" value="Glycine betaine/L-proline ABC transporter ATP-binding protein"/>
    <property type="match status" value="1"/>
</dbReference>
<keyword evidence="8" id="KW-0472">Membrane</keyword>
<dbReference type="NCBIfam" id="TIGR01186">
    <property type="entry name" value="proV"/>
    <property type="match status" value="1"/>
</dbReference>
<evidence type="ECO:0000313" key="11">
    <source>
        <dbReference type="EMBL" id="KGP90350.1"/>
    </source>
</evidence>
<keyword evidence="5" id="KW-0029">Amino-acid transport</keyword>
<comment type="subcellular location">
    <subcellularLocation>
        <location evidence="8">Cell inner membrane</location>
        <topology evidence="8">Peripheral membrane protein</topology>
    </subcellularLocation>
</comment>
<comment type="catalytic activity">
    <reaction evidence="8">
        <text>a quaternary ammonium(out) + ATP + H2O = a quaternary ammonium(in) + ADP + phosphate + H(+)</text>
        <dbReference type="Rhea" id="RHEA:11036"/>
        <dbReference type="ChEBI" id="CHEBI:15377"/>
        <dbReference type="ChEBI" id="CHEBI:15378"/>
        <dbReference type="ChEBI" id="CHEBI:30616"/>
        <dbReference type="ChEBI" id="CHEBI:35267"/>
        <dbReference type="ChEBI" id="CHEBI:43474"/>
        <dbReference type="ChEBI" id="CHEBI:456216"/>
    </reaction>
</comment>
<dbReference type="SMART" id="SM00116">
    <property type="entry name" value="CBS"/>
    <property type="match status" value="1"/>
</dbReference>
<dbReference type="GO" id="GO:0006970">
    <property type="term" value="P:response to osmotic stress"/>
    <property type="evidence" value="ECO:0007669"/>
    <property type="project" value="UniProtKB-ARBA"/>
</dbReference>
<name>A0A0A2V9J0_9BACI</name>
<dbReference type="SUPFAM" id="SSF54631">
    <property type="entry name" value="CBS-domain pair"/>
    <property type="match status" value="1"/>
</dbReference>
<dbReference type="InterPro" id="IPR000644">
    <property type="entry name" value="CBS_dom"/>
</dbReference>
<protein>
    <recommendedName>
        <fullName evidence="8">Quaternary amine transport ATP-binding protein</fullName>
        <ecNumber evidence="8">7.6.2.9</ecNumber>
    </recommendedName>
</protein>
<dbReference type="InterPro" id="IPR046342">
    <property type="entry name" value="CBS_dom_sf"/>
</dbReference>
<evidence type="ECO:0000256" key="6">
    <source>
        <dbReference type="ARBA" id="ARBA00023122"/>
    </source>
</evidence>
<dbReference type="GO" id="GO:0006865">
    <property type="term" value="P:amino acid transport"/>
    <property type="evidence" value="ECO:0007669"/>
    <property type="project" value="UniProtKB-UniRule"/>
</dbReference>
<dbReference type="InterPro" id="IPR027417">
    <property type="entry name" value="P-loop_NTPase"/>
</dbReference>
<evidence type="ECO:0000256" key="5">
    <source>
        <dbReference type="ARBA" id="ARBA00022970"/>
    </source>
</evidence>
<comment type="subunit">
    <text evidence="8">The complex is probably composed of two ATP-binding proteins, two transmembrane proteins and a solute-binding protein.</text>
</comment>
<feature type="domain" description="ABC transporter" evidence="9">
    <location>
        <begin position="29"/>
        <end position="265"/>
    </location>
</feature>
<evidence type="ECO:0000256" key="2">
    <source>
        <dbReference type="ARBA" id="ARBA00022448"/>
    </source>
</evidence>
<dbReference type="PANTHER" id="PTHR43869">
    <property type="entry name" value="GLYCINE BETAINE/PROLINE BETAINE TRANSPORT SYSTEM ATP-BINDING PROTEIN PROV"/>
    <property type="match status" value="1"/>
</dbReference>
<evidence type="ECO:0000259" key="9">
    <source>
        <dbReference type="PROSITE" id="PS50893"/>
    </source>
</evidence>
<evidence type="ECO:0000256" key="1">
    <source>
        <dbReference type="ARBA" id="ARBA00005417"/>
    </source>
</evidence>
<evidence type="ECO:0000256" key="4">
    <source>
        <dbReference type="ARBA" id="ARBA00022840"/>
    </source>
</evidence>
<evidence type="ECO:0000259" key="10">
    <source>
        <dbReference type="PROSITE" id="PS51371"/>
    </source>
</evidence>
<dbReference type="RefSeq" id="WP_036786025.1">
    <property type="nucleotide sequence ID" value="NZ_AVBG01000013.1"/>
</dbReference>
<gene>
    <name evidence="11" type="ORF">N780_05415</name>
</gene>
<organism evidence="11 12">
    <name type="scientific">Pontibacillus chungwhensis BH030062</name>
    <dbReference type="NCBI Taxonomy" id="1385513"/>
    <lineage>
        <taxon>Bacteria</taxon>
        <taxon>Bacillati</taxon>
        <taxon>Bacillota</taxon>
        <taxon>Bacilli</taxon>
        <taxon>Bacillales</taxon>
        <taxon>Bacillaceae</taxon>
        <taxon>Pontibacillus</taxon>
    </lineage>
</organism>
<dbReference type="GO" id="GO:0005524">
    <property type="term" value="F:ATP binding"/>
    <property type="evidence" value="ECO:0007669"/>
    <property type="project" value="UniProtKB-UniRule"/>
</dbReference>
<dbReference type="InterPro" id="IPR003593">
    <property type="entry name" value="AAA+_ATPase"/>
</dbReference>
<keyword evidence="8" id="KW-0997">Cell inner membrane</keyword>
<dbReference type="PANTHER" id="PTHR43869:SF1">
    <property type="entry name" value="GLYCINE BETAINE_PROLINE BETAINE TRANSPORT SYSTEM ATP-BINDING PROTEIN PROV"/>
    <property type="match status" value="1"/>
</dbReference>
<dbReference type="InterPro" id="IPR003439">
    <property type="entry name" value="ABC_transporter-like_ATP-bd"/>
</dbReference>
<evidence type="ECO:0000256" key="3">
    <source>
        <dbReference type="ARBA" id="ARBA00022741"/>
    </source>
</evidence>
<dbReference type="Proteomes" id="UP000030153">
    <property type="component" value="Unassembled WGS sequence"/>
</dbReference>
<dbReference type="InterPro" id="IPR017871">
    <property type="entry name" value="ABC_transporter-like_CS"/>
</dbReference>
<dbReference type="PROSITE" id="PS51371">
    <property type="entry name" value="CBS"/>
    <property type="match status" value="1"/>
</dbReference>
<accession>A0A0A2V9J0</accession>
<dbReference type="GO" id="GO:0015418">
    <property type="term" value="F:ABC-type quaternary ammonium compound transporting activity"/>
    <property type="evidence" value="ECO:0007669"/>
    <property type="project" value="UniProtKB-EC"/>
</dbReference>
<dbReference type="GO" id="GO:0016887">
    <property type="term" value="F:ATP hydrolysis activity"/>
    <property type="evidence" value="ECO:0007669"/>
    <property type="project" value="UniProtKB-UniRule"/>
</dbReference>
<proteinExistence type="inferred from homology"/>
<dbReference type="GO" id="GO:0031460">
    <property type="term" value="P:glycine betaine transport"/>
    <property type="evidence" value="ECO:0007669"/>
    <property type="project" value="InterPro"/>
</dbReference>
<keyword evidence="4 8" id="KW-0067">ATP-binding</keyword>
<dbReference type="SUPFAM" id="SSF52540">
    <property type="entry name" value="P-loop containing nucleoside triphosphate hydrolases"/>
    <property type="match status" value="1"/>
</dbReference>
<dbReference type="InterPro" id="IPR005892">
    <property type="entry name" value="Gly-betaine_transp_ATP-bd"/>
</dbReference>
<dbReference type="Gene3D" id="3.10.580.10">
    <property type="entry name" value="CBS-domain"/>
    <property type="match status" value="1"/>
</dbReference>
<dbReference type="EC" id="7.6.2.9" evidence="8"/>
<evidence type="ECO:0000313" key="12">
    <source>
        <dbReference type="Proteomes" id="UP000030153"/>
    </source>
</evidence>
<dbReference type="OrthoDB" id="9802264at2"/>
<keyword evidence="8" id="KW-1003">Cell membrane</keyword>
<dbReference type="STRING" id="1385513.N780_05415"/>
<dbReference type="Pfam" id="PF00571">
    <property type="entry name" value="CBS"/>
    <property type="match status" value="1"/>
</dbReference>
<dbReference type="PROSITE" id="PS00211">
    <property type="entry name" value="ABC_TRANSPORTER_1"/>
    <property type="match status" value="1"/>
</dbReference>
<dbReference type="GO" id="GO:0005886">
    <property type="term" value="C:plasma membrane"/>
    <property type="evidence" value="ECO:0007669"/>
    <property type="project" value="UniProtKB-SubCell"/>
</dbReference>
<keyword evidence="3 8" id="KW-0547">Nucleotide-binding</keyword>
<keyword evidence="12" id="KW-1185">Reference proteome</keyword>
<dbReference type="Gene3D" id="3.40.50.300">
    <property type="entry name" value="P-loop containing nucleotide triphosphate hydrolases"/>
    <property type="match status" value="1"/>
</dbReference>
<dbReference type="AlphaFoldDB" id="A0A0A2V9J0"/>
<dbReference type="eggNOG" id="COG4175">
    <property type="taxonomic scope" value="Bacteria"/>
</dbReference>
<keyword evidence="2 8" id="KW-0813">Transport</keyword>
<keyword evidence="6 7" id="KW-0129">CBS domain</keyword>